<feature type="transmembrane region" description="Helical" evidence="1">
    <location>
        <begin position="182"/>
        <end position="200"/>
    </location>
</feature>
<keyword evidence="1" id="KW-1133">Transmembrane helix</keyword>
<keyword evidence="3" id="KW-1185">Reference proteome</keyword>
<dbReference type="Proteomes" id="UP000662111">
    <property type="component" value="Unassembled WGS sequence"/>
</dbReference>
<sequence length="255" mass="26830">MFQTLGAGRAPSPTCYPCPVIVDLWQRATTTQPPLPWTWALALAVAALVVTWSPLGHRLVRHLVTLLHEAGHALVAALGGRRLSGIRLHSDTSGLTVSHGRTRGPGMVTMLAAGYPAPALVGLGGAALVGQGYAAGWLWALVLTCAVLLLLVRNLYGLWVVLATGAAVAALSWSASPPVLSAAAYLVVWSLLLAAPRAVVGLQRGRRQVLRRRSDSDADQLARLTGVPAVLWVGLFWLVCVACLLAGGWLLLRTG</sequence>
<feature type="transmembrane region" description="Helical" evidence="1">
    <location>
        <begin position="158"/>
        <end position="176"/>
    </location>
</feature>
<evidence type="ECO:0000313" key="3">
    <source>
        <dbReference type="Proteomes" id="UP000662111"/>
    </source>
</evidence>
<feature type="transmembrane region" description="Helical" evidence="1">
    <location>
        <begin position="134"/>
        <end position="151"/>
    </location>
</feature>
<reference evidence="3" key="1">
    <citation type="journal article" date="2019" name="Int. J. Syst. Evol. Microbiol.">
        <title>The Global Catalogue of Microorganisms (GCM) 10K type strain sequencing project: providing services to taxonomists for standard genome sequencing and annotation.</title>
        <authorList>
            <consortium name="The Broad Institute Genomics Platform"/>
            <consortium name="The Broad Institute Genome Sequencing Center for Infectious Disease"/>
            <person name="Wu L."/>
            <person name="Ma J."/>
        </authorList>
    </citation>
    <scope>NUCLEOTIDE SEQUENCE [LARGE SCALE GENOMIC DNA]</scope>
    <source>
        <strain evidence="3">CGMCC 1.5362</strain>
    </source>
</reference>
<dbReference type="InterPro" id="IPR049500">
    <property type="entry name" value="Peptidase_M50B-like"/>
</dbReference>
<name>A0ABQ2FE80_9MICO</name>
<evidence type="ECO:0000256" key="1">
    <source>
        <dbReference type="SAM" id="Phobius"/>
    </source>
</evidence>
<gene>
    <name evidence="2" type="ORF">GCM10011509_31340</name>
</gene>
<keyword evidence="1" id="KW-0812">Transmembrane</keyword>
<dbReference type="EMBL" id="BMLB01000007">
    <property type="protein sequence ID" value="GGK80547.1"/>
    <property type="molecule type" value="Genomic_DNA"/>
</dbReference>
<keyword evidence="1" id="KW-0472">Membrane</keyword>
<organism evidence="2 3">
    <name type="scientific">Ornithinimicrobium pekingense</name>
    <dbReference type="NCBI Taxonomy" id="384677"/>
    <lineage>
        <taxon>Bacteria</taxon>
        <taxon>Bacillati</taxon>
        <taxon>Actinomycetota</taxon>
        <taxon>Actinomycetes</taxon>
        <taxon>Micrococcales</taxon>
        <taxon>Ornithinimicrobiaceae</taxon>
        <taxon>Ornithinimicrobium</taxon>
    </lineage>
</organism>
<feature type="transmembrane region" description="Helical" evidence="1">
    <location>
        <begin position="221"/>
        <end position="252"/>
    </location>
</feature>
<dbReference type="Pfam" id="PF13398">
    <property type="entry name" value="Peptidase_M50B"/>
    <property type="match status" value="1"/>
</dbReference>
<feature type="transmembrane region" description="Helical" evidence="1">
    <location>
        <begin position="108"/>
        <end position="128"/>
    </location>
</feature>
<comment type="caution">
    <text evidence="2">The sequence shown here is derived from an EMBL/GenBank/DDBJ whole genome shotgun (WGS) entry which is preliminary data.</text>
</comment>
<protein>
    <submittedName>
        <fullName evidence="2">Membrane protein</fullName>
    </submittedName>
</protein>
<accession>A0ABQ2FE80</accession>
<evidence type="ECO:0000313" key="2">
    <source>
        <dbReference type="EMBL" id="GGK80547.1"/>
    </source>
</evidence>
<proteinExistence type="predicted"/>
<feature type="transmembrane region" description="Helical" evidence="1">
    <location>
        <begin position="37"/>
        <end position="55"/>
    </location>
</feature>